<gene>
    <name evidence="1" type="ORF">N3K66_005569</name>
</gene>
<evidence type="ECO:0000313" key="2">
    <source>
        <dbReference type="Proteomes" id="UP001163324"/>
    </source>
</evidence>
<dbReference type="EMBL" id="CM047944">
    <property type="protein sequence ID" value="KAI9899108.1"/>
    <property type="molecule type" value="Genomic_DNA"/>
</dbReference>
<keyword evidence="2" id="KW-1185">Reference proteome</keyword>
<dbReference type="Proteomes" id="UP001163324">
    <property type="component" value="Chromosome 5"/>
</dbReference>
<organism evidence="1 2">
    <name type="scientific">Trichothecium roseum</name>
    <dbReference type="NCBI Taxonomy" id="47278"/>
    <lineage>
        <taxon>Eukaryota</taxon>
        <taxon>Fungi</taxon>
        <taxon>Dikarya</taxon>
        <taxon>Ascomycota</taxon>
        <taxon>Pezizomycotina</taxon>
        <taxon>Sordariomycetes</taxon>
        <taxon>Hypocreomycetidae</taxon>
        <taxon>Hypocreales</taxon>
        <taxon>Hypocreales incertae sedis</taxon>
        <taxon>Trichothecium</taxon>
    </lineage>
</organism>
<protein>
    <submittedName>
        <fullName evidence="1">Uncharacterized protein</fullName>
    </submittedName>
</protein>
<comment type="caution">
    <text evidence="1">The sequence shown here is derived from an EMBL/GenBank/DDBJ whole genome shotgun (WGS) entry which is preliminary data.</text>
</comment>
<accession>A0ACC0UY92</accession>
<sequence length="239" mass="26508">MPTTREVQLLTRDHIIAGLAMLDDAIGASELLMSVAPIRFITVGGMLAISVLGNRESTKDVDFLLDPNVEAVPEYRVEVLRAIDLVASRAGLDADWMNDDVRIFIRSSRRLRLFLESVHQDVLVYAGRNLTIYAGCMEFALERKLRRLGESTGRERAPDLSDAVALVHWLKGAGRPLDWQSLKGLDVNNLDMPVSEAALGLVARTYESQHRVQGIVGMARGGNDHHCGRLNTQSDWVHV</sequence>
<reference evidence="1" key="1">
    <citation type="submission" date="2022-10" db="EMBL/GenBank/DDBJ databases">
        <title>Complete Genome of Trichothecium roseum strain YXFP-22015, a Plant Pathogen Isolated from Citrus.</title>
        <authorList>
            <person name="Wang Y."/>
            <person name="Zhu L."/>
        </authorList>
    </citation>
    <scope>NUCLEOTIDE SEQUENCE</scope>
    <source>
        <strain evidence="1">YXFP-22015</strain>
    </source>
</reference>
<name>A0ACC0UY92_9HYPO</name>
<proteinExistence type="predicted"/>
<evidence type="ECO:0000313" key="1">
    <source>
        <dbReference type="EMBL" id="KAI9899108.1"/>
    </source>
</evidence>